<keyword evidence="1" id="KW-0472">Membrane</keyword>
<reference evidence="2" key="1">
    <citation type="submission" date="2024-07" db="EMBL/GenBank/DDBJ databases">
        <authorList>
            <person name="Biller S.J."/>
        </authorList>
    </citation>
    <scope>NUCLEOTIDE SEQUENCE</scope>
    <source>
        <strain evidence="2">WC2401</strain>
    </source>
</reference>
<dbReference type="AlphaFoldDB" id="A0AB39WR77"/>
<dbReference type="EMBL" id="CP165623">
    <property type="protein sequence ID" value="XDV03986.1"/>
    <property type="molecule type" value="Genomic_DNA"/>
</dbReference>
<name>A0AB39WR77_9PSED</name>
<dbReference type="RefSeq" id="WP_146133225.1">
    <property type="nucleotide sequence ID" value="NZ_CP165623.1"/>
</dbReference>
<evidence type="ECO:0000313" key="2">
    <source>
        <dbReference type="EMBL" id="XDV03986.1"/>
    </source>
</evidence>
<accession>A0AB39WR77</accession>
<feature type="transmembrane region" description="Helical" evidence="1">
    <location>
        <begin position="98"/>
        <end position="117"/>
    </location>
</feature>
<proteinExistence type="predicted"/>
<keyword evidence="1" id="KW-1133">Transmembrane helix</keyword>
<keyword evidence="1" id="KW-0812">Transmembrane</keyword>
<organism evidence="2">
    <name type="scientific">Pseudomonas sp. WC2401</name>
    <dbReference type="NCBI Taxonomy" id="3234143"/>
    <lineage>
        <taxon>Bacteria</taxon>
        <taxon>Pseudomonadati</taxon>
        <taxon>Pseudomonadota</taxon>
        <taxon>Gammaproteobacteria</taxon>
        <taxon>Pseudomonadales</taxon>
        <taxon>Pseudomonadaceae</taxon>
        <taxon>Pseudomonas</taxon>
    </lineage>
</organism>
<evidence type="ECO:0008006" key="3">
    <source>
        <dbReference type="Google" id="ProtNLM"/>
    </source>
</evidence>
<protein>
    <recommendedName>
        <fullName evidence="3">Poly-beta-1,6-N-acetyl-D-glucosamine biosynthesis protein PgaD</fullName>
    </recommendedName>
</protein>
<feature type="transmembrane region" description="Helical" evidence="1">
    <location>
        <begin position="62"/>
        <end position="86"/>
    </location>
</feature>
<sequence length="163" mass="17880">MTNDIYHSLGASGSHTKSRVWFYAPGLNRKLIIAAVQNSTHRHSVLRNRSISSLYALTSRTLLAGLLAWFATWALLAIPVLSWYGANAPKGVLVLETLSIQIGAGVAALYLSYLLWVRAKINRLDSWQPGDIAPYTRALKTKTQTAPQTQPSPVKVIAPELVD</sequence>
<evidence type="ECO:0000256" key="1">
    <source>
        <dbReference type="SAM" id="Phobius"/>
    </source>
</evidence>
<gene>
    <name evidence="2" type="ORF">AB3G35_12875</name>
</gene>